<dbReference type="HAMAP" id="MF_02224">
    <property type="entry name" value="PPS"/>
    <property type="match status" value="1"/>
</dbReference>
<keyword evidence="6" id="KW-0175">Coiled coil</keyword>
<dbReference type="Pfam" id="PF02006">
    <property type="entry name" value="PPS_PS"/>
    <property type="match status" value="1"/>
</dbReference>
<keyword evidence="4 5" id="KW-0173">Coenzyme A biosynthesis</keyword>
<keyword evidence="1 5" id="KW-0436">Ligase</keyword>
<evidence type="ECO:0000256" key="1">
    <source>
        <dbReference type="ARBA" id="ARBA00022598"/>
    </source>
</evidence>
<proteinExistence type="inferred from homology"/>
<comment type="function">
    <text evidence="5">Catalyzes the condensation of (R)-4-phosphopantoate and beta-alanine to 4'-phosphopantothenate in the CoA biosynthesis pathway.</text>
</comment>
<dbReference type="NCBIfam" id="NF041123">
    <property type="entry name" value="phpantohe_syn_Arch"/>
    <property type="match status" value="1"/>
</dbReference>
<organism evidence="7 8">
    <name type="scientific">Methanothermus fervidus (strain ATCC 43054 / DSM 2088 / JCM 10308 / V24 S)</name>
    <dbReference type="NCBI Taxonomy" id="523846"/>
    <lineage>
        <taxon>Archaea</taxon>
        <taxon>Methanobacteriati</taxon>
        <taxon>Methanobacteriota</taxon>
        <taxon>Methanomada group</taxon>
        <taxon>Methanobacteria</taxon>
        <taxon>Methanobacteriales</taxon>
        <taxon>Methanothermaceae</taxon>
        <taxon>Methanothermus</taxon>
    </lineage>
</organism>
<sequence length="256" mass="28376">MIPKTHPRYKSLMLREKIIDGWKKGIVATAGLIAHGRGEAFDYMLGEKTTLPAKKAIKAAAASLLLSKNPVISVNGNTAALSAKDVVKLAEVIGGKIEVNLFHRTVKRARKIKKILMKAGAKEVLGIDEKLKHIDVDSNRSTASPHGIYNADTVLVPLEDGDRTEALVKSGKTVIAIDLNPLSRTSQTATISIVDNIVRALPKLYEEVVKLKNKNKEELKEIIEKFDNKKNLEEVLKLIEIERYKSHRSSRTSRSR</sequence>
<keyword evidence="2 5" id="KW-0547">Nucleotide-binding</keyword>
<comment type="subunit">
    <text evidence="5">Homodimer.</text>
</comment>
<dbReference type="NCBIfam" id="NF010324">
    <property type="entry name" value="PRK13761.1"/>
    <property type="match status" value="1"/>
</dbReference>
<dbReference type="EC" id="6.3.2.36" evidence="5"/>
<dbReference type="STRING" id="523846.Mfer_0656"/>
<dbReference type="Gene3D" id="3.40.50.12640">
    <property type="entry name" value="Phosphopantoate/pantothenate synthetase"/>
    <property type="match status" value="1"/>
</dbReference>
<gene>
    <name evidence="7" type="ordered locus">Mfer_0656</name>
</gene>
<evidence type="ECO:0000313" key="7">
    <source>
        <dbReference type="EMBL" id="ADP77455.1"/>
    </source>
</evidence>
<feature type="binding site" evidence="5">
    <location>
        <position position="15"/>
    </location>
    <ligand>
        <name>ATP</name>
        <dbReference type="ChEBI" id="CHEBI:30616"/>
    </ligand>
</feature>
<dbReference type="KEGG" id="mfv:Mfer_0656"/>
<reference evidence="7 8" key="1">
    <citation type="journal article" date="2010" name="Stand. Genomic Sci.">
        <title>Complete genome sequence of Methanothermus fervidus type strain (V24S).</title>
        <authorList>
            <person name="Anderson I."/>
            <person name="Djao O.D."/>
            <person name="Misra M."/>
            <person name="Chertkov O."/>
            <person name="Nolan M."/>
            <person name="Lucas S."/>
            <person name="Lapidus A."/>
            <person name="Del Rio T.G."/>
            <person name="Tice H."/>
            <person name="Cheng J.F."/>
            <person name="Tapia R."/>
            <person name="Han C."/>
            <person name="Goodwin L."/>
            <person name="Pitluck S."/>
            <person name="Liolios K."/>
            <person name="Ivanova N."/>
            <person name="Mavromatis K."/>
            <person name="Mikhailova N."/>
            <person name="Pati A."/>
            <person name="Brambilla E."/>
            <person name="Chen A."/>
            <person name="Palaniappan K."/>
            <person name="Land M."/>
            <person name="Hauser L."/>
            <person name="Chang Y.J."/>
            <person name="Jeffries C.D."/>
            <person name="Sikorski J."/>
            <person name="Spring S."/>
            <person name="Rohde M."/>
            <person name="Eichinger K."/>
            <person name="Huber H."/>
            <person name="Wirth R."/>
            <person name="Goker M."/>
            <person name="Detter J.C."/>
            <person name="Woyke T."/>
            <person name="Bristow J."/>
            <person name="Eisen J.A."/>
            <person name="Markowitz V."/>
            <person name="Hugenholtz P."/>
            <person name="Klenk H.P."/>
            <person name="Kyrpides N.C."/>
        </authorList>
    </citation>
    <scope>NUCLEOTIDE SEQUENCE [LARGE SCALE GENOMIC DNA]</scope>
    <source>
        <strain evidence="8">ATCC 43054 / DSM 2088 / JCM 10308 / V24 S</strain>
    </source>
</reference>
<feature type="binding site" evidence="5">
    <location>
        <begin position="184"/>
        <end position="185"/>
    </location>
    <ligand>
        <name>ATP</name>
        <dbReference type="ChEBI" id="CHEBI:30616"/>
    </ligand>
</feature>
<comment type="similarity">
    <text evidence="5">Belongs to the archaeal phosphopantothenate synthetase family.</text>
</comment>
<dbReference type="PIRSF" id="PIRSF004853">
    <property type="entry name" value="UCP004853"/>
    <property type="match status" value="1"/>
</dbReference>
<dbReference type="AlphaFoldDB" id="E3GYS3"/>
<evidence type="ECO:0000256" key="5">
    <source>
        <dbReference type="HAMAP-Rule" id="MF_02224"/>
    </source>
</evidence>
<dbReference type="UniPathway" id="UPA00241"/>
<dbReference type="InterPro" id="IPR002855">
    <property type="entry name" value="PPS/PS"/>
</dbReference>
<dbReference type="GO" id="GO:0015937">
    <property type="term" value="P:coenzyme A biosynthetic process"/>
    <property type="evidence" value="ECO:0007669"/>
    <property type="project" value="UniProtKB-UniRule"/>
</dbReference>
<dbReference type="EMBL" id="CP002278">
    <property type="protein sequence ID" value="ADP77455.1"/>
    <property type="molecule type" value="Genomic_DNA"/>
</dbReference>
<dbReference type="OrthoDB" id="10078at2157"/>
<protein>
    <recommendedName>
        <fullName evidence="5">4-phosphopantoate--beta-alanine ligase</fullName>
        <ecNumber evidence="5">6.3.2.36</ecNumber>
    </recommendedName>
    <alternativeName>
        <fullName evidence="5">Phosphopantothenate synthetase</fullName>
        <shortName evidence="5">PPS</shortName>
    </alternativeName>
</protein>
<evidence type="ECO:0000256" key="3">
    <source>
        <dbReference type="ARBA" id="ARBA00022840"/>
    </source>
</evidence>
<feature type="coiled-coil region" evidence="6">
    <location>
        <begin position="201"/>
        <end position="229"/>
    </location>
</feature>
<dbReference type="GO" id="GO:0005524">
    <property type="term" value="F:ATP binding"/>
    <property type="evidence" value="ECO:0007669"/>
    <property type="project" value="UniProtKB-KW"/>
</dbReference>
<comment type="catalytic activity">
    <reaction evidence="5">
        <text>(R)-4-phosphopantoate + beta-alanine + ATP = (R)-4'-phosphopantothenate + AMP + diphosphate + H(+)</text>
        <dbReference type="Rhea" id="RHEA:27930"/>
        <dbReference type="ChEBI" id="CHEBI:10986"/>
        <dbReference type="ChEBI" id="CHEBI:15378"/>
        <dbReference type="ChEBI" id="CHEBI:30616"/>
        <dbReference type="ChEBI" id="CHEBI:33019"/>
        <dbReference type="ChEBI" id="CHEBI:57966"/>
        <dbReference type="ChEBI" id="CHEBI:61294"/>
        <dbReference type="ChEBI" id="CHEBI:456215"/>
        <dbReference type="EC" id="6.3.2.36"/>
    </reaction>
</comment>
<dbReference type="InterPro" id="IPR038138">
    <property type="entry name" value="PPS/PS_sf"/>
</dbReference>
<accession>E3GYS3</accession>
<dbReference type="Proteomes" id="UP000002315">
    <property type="component" value="Chromosome"/>
</dbReference>
<feature type="binding site" evidence="5">
    <location>
        <position position="37"/>
    </location>
    <ligand>
        <name>ATP</name>
        <dbReference type="ChEBI" id="CHEBI:30616"/>
    </ligand>
</feature>
<evidence type="ECO:0000256" key="6">
    <source>
        <dbReference type="SAM" id="Coils"/>
    </source>
</evidence>
<feature type="binding site" evidence="5">
    <location>
        <begin position="178"/>
        <end position="180"/>
    </location>
    <ligand>
        <name>ATP</name>
        <dbReference type="ChEBI" id="CHEBI:30616"/>
    </ligand>
</feature>
<comment type="pathway">
    <text evidence="5">Cofactor biosynthesis; coenzyme A biosynthesis.</text>
</comment>
<name>E3GYS3_METFV</name>
<evidence type="ECO:0000313" key="8">
    <source>
        <dbReference type="Proteomes" id="UP000002315"/>
    </source>
</evidence>
<dbReference type="HOGENOM" id="CLU_078701_0_0_2"/>
<evidence type="ECO:0000256" key="2">
    <source>
        <dbReference type="ARBA" id="ARBA00022741"/>
    </source>
</evidence>
<dbReference type="GO" id="GO:0016881">
    <property type="term" value="F:acid-amino acid ligase activity"/>
    <property type="evidence" value="ECO:0007669"/>
    <property type="project" value="UniProtKB-UniRule"/>
</dbReference>
<evidence type="ECO:0000256" key="4">
    <source>
        <dbReference type="ARBA" id="ARBA00022993"/>
    </source>
</evidence>
<feature type="binding site" evidence="5">
    <location>
        <begin position="196"/>
        <end position="197"/>
    </location>
    <ligand>
        <name>ATP</name>
        <dbReference type="ChEBI" id="CHEBI:30616"/>
    </ligand>
</feature>
<dbReference type="PANTHER" id="PTHR40695:SF1">
    <property type="entry name" value="4-PHOSPHOPANTOATE--BETA-ALANINE LIGASE"/>
    <property type="match status" value="1"/>
</dbReference>
<keyword evidence="8" id="KW-1185">Reference proteome</keyword>
<keyword evidence="3 5" id="KW-0067">ATP-binding</keyword>
<dbReference type="PANTHER" id="PTHR40695">
    <property type="entry name" value="4-PHOSPHOPANTOATE--BETA-ALANINE LIGASE"/>
    <property type="match status" value="1"/>
</dbReference>